<feature type="domain" description="CSD" evidence="2">
    <location>
        <begin position="369"/>
        <end position="432"/>
    </location>
</feature>
<feature type="repeat" description="TPR" evidence="1">
    <location>
        <begin position="259"/>
        <end position="292"/>
    </location>
</feature>
<feature type="repeat" description="TPR" evidence="1">
    <location>
        <begin position="74"/>
        <end position="107"/>
    </location>
</feature>
<dbReference type="Gene3D" id="2.40.50.140">
    <property type="entry name" value="Nucleic acid-binding proteins"/>
    <property type="match status" value="1"/>
</dbReference>
<dbReference type="PROSITE" id="PS51857">
    <property type="entry name" value="CSD_2"/>
    <property type="match status" value="1"/>
</dbReference>
<dbReference type="RefSeq" id="WP_004620746.1">
    <property type="nucleotide sequence ID" value="NZ_ACXX02000011.1"/>
</dbReference>
<dbReference type="InterPro" id="IPR019734">
    <property type="entry name" value="TPR_rpt"/>
</dbReference>
<dbReference type="PANTHER" id="PTHR12558:SF13">
    <property type="entry name" value="CELL DIVISION CYCLE PROTEIN 27 HOMOLOG"/>
    <property type="match status" value="1"/>
</dbReference>
<reference evidence="3" key="2">
    <citation type="submission" date="2011-01" db="EMBL/GenBank/DDBJ databases">
        <title>The Non-contiguous Finished genome of Clostridium papyrosolvens.</title>
        <authorList>
            <person name="Lucas S."/>
            <person name="Copeland A."/>
            <person name="Lapidus A."/>
            <person name="Cheng J.-F."/>
            <person name="Goodwin L."/>
            <person name="Pitluck S."/>
            <person name="Misra M."/>
            <person name="Chertkov O."/>
            <person name="Detter J.C."/>
            <person name="Han C."/>
            <person name="Tapia R."/>
            <person name="Land M."/>
            <person name="Hauser L."/>
            <person name="Kyrpides N."/>
            <person name="Ivanova N."/>
            <person name="Pagani I."/>
            <person name="Mouttaki H."/>
            <person name="He Z."/>
            <person name="Zhou J."/>
            <person name="Hemme C.L."/>
            <person name="Woyke T."/>
        </authorList>
    </citation>
    <scope>NUCLEOTIDE SEQUENCE [LARGE SCALE GENOMIC DNA]</scope>
    <source>
        <strain evidence="3">DSM 2782</strain>
    </source>
</reference>
<dbReference type="eggNOG" id="COG0457">
    <property type="taxonomic scope" value="Bacteria"/>
</dbReference>
<dbReference type="PANTHER" id="PTHR12558">
    <property type="entry name" value="CELL DIVISION CYCLE 16,23,27"/>
    <property type="match status" value="1"/>
</dbReference>
<dbReference type="InterPro" id="IPR011990">
    <property type="entry name" value="TPR-like_helical_dom_sf"/>
</dbReference>
<name>F1TFM5_9FIRM</name>
<protein>
    <submittedName>
        <fullName evidence="3">Cold-shock protein DNA-binding</fullName>
    </submittedName>
</protein>
<keyword evidence="1" id="KW-0802">TPR repeat</keyword>
<dbReference type="PROSITE" id="PS50005">
    <property type="entry name" value="TPR"/>
    <property type="match status" value="3"/>
</dbReference>
<dbReference type="SUPFAM" id="SSF50249">
    <property type="entry name" value="Nucleic acid-binding proteins"/>
    <property type="match status" value="1"/>
</dbReference>
<comment type="caution">
    <text evidence="3">The sequence shown here is derived from an EMBL/GenBank/DDBJ whole genome shotgun (WGS) entry which is preliminary data.</text>
</comment>
<dbReference type="Proteomes" id="UP000003860">
    <property type="component" value="Unassembled WGS sequence"/>
</dbReference>
<dbReference type="OrthoDB" id="9813956at2"/>
<dbReference type="Pfam" id="PF13181">
    <property type="entry name" value="TPR_8"/>
    <property type="match status" value="1"/>
</dbReference>
<dbReference type="SMART" id="SM00357">
    <property type="entry name" value="CSP"/>
    <property type="match status" value="1"/>
</dbReference>
<accession>F1TFM5</accession>
<dbReference type="GO" id="GO:0003677">
    <property type="term" value="F:DNA binding"/>
    <property type="evidence" value="ECO:0007669"/>
    <property type="project" value="UniProtKB-KW"/>
</dbReference>
<dbReference type="InterPro" id="IPR002059">
    <property type="entry name" value="CSP_DNA-bd"/>
</dbReference>
<organism evidence="3 4">
    <name type="scientific">Ruminiclostridium papyrosolvens DSM 2782</name>
    <dbReference type="NCBI Taxonomy" id="588581"/>
    <lineage>
        <taxon>Bacteria</taxon>
        <taxon>Bacillati</taxon>
        <taxon>Bacillota</taxon>
        <taxon>Clostridia</taxon>
        <taxon>Eubacteriales</taxon>
        <taxon>Oscillospiraceae</taxon>
        <taxon>Ruminiclostridium</taxon>
    </lineage>
</organism>
<keyword evidence="4" id="KW-1185">Reference proteome</keyword>
<sequence length="436" mass="51527">MEFKIDESSMEYAEKLEKEKDWTNALVAYKNILLIKPEDIKIIEKIGWCYSRLEQYHKAIEAFKELITREPKKAKWDYMVGYQYYSMKEWNIAIEFFRTSLTKYPNYFIVKYRLGYALTQTSGKIQRLKSPNYLEAFKLFSECELLWNKMSDVEKNREKQHYADICFQKSKILLERSDWDGSINSIRKSIDIDKNNPDYSYILSKALCSKGEYEEALKVIPNGNKYYINELRAEIYSKLNDVDRAIDLYTRLLKTRDRDYLHRLLGEEYIKKNDLPNAFINIQKSIKLNPKNHKNYFAMGKLYYVAGLLILAKSELEKAIMIKQNEYNCDYIEANDLLNEINNEIQLKNVENDDINILKKLKKNIVSDIIKGKVKKYVSERGFGFIKDREKEFYFHISDVYQTHQKNVCEGADVTFSIQESTKGPVAKQIKVVANL</sequence>
<keyword evidence="3" id="KW-0238">DNA-binding</keyword>
<dbReference type="SUPFAM" id="SSF48452">
    <property type="entry name" value="TPR-like"/>
    <property type="match status" value="1"/>
</dbReference>
<evidence type="ECO:0000259" key="2">
    <source>
        <dbReference type="PROSITE" id="PS51857"/>
    </source>
</evidence>
<dbReference type="Gene3D" id="1.25.40.10">
    <property type="entry name" value="Tetratricopeptide repeat domain"/>
    <property type="match status" value="3"/>
</dbReference>
<dbReference type="SMART" id="SM00028">
    <property type="entry name" value="TPR"/>
    <property type="match status" value="6"/>
</dbReference>
<dbReference type="AlphaFoldDB" id="F1TFM5"/>
<reference evidence="3" key="1">
    <citation type="submission" date="2009-07" db="EMBL/GenBank/DDBJ databases">
        <authorList>
            <consortium name="US DOE Joint Genome Institute (JGI-PGF)"/>
            <person name="Lucas S."/>
            <person name="Copeland A."/>
            <person name="Lapidus A."/>
            <person name="Glavina del Rio T."/>
            <person name="Tice H."/>
            <person name="Bruce D."/>
            <person name="Goodwin L."/>
            <person name="Pitluck S."/>
            <person name="Larimer F."/>
            <person name="Land M.L."/>
            <person name="Mouttaki H."/>
            <person name="He Z."/>
            <person name="Zhou J."/>
            <person name="Hemme C.L."/>
        </authorList>
    </citation>
    <scope>NUCLEOTIDE SEQUENCE [LARGE SCALE GENOMIC DNA]</scope>
    <source>
        <strain evidence="3">DSM 2782</strain>
    </source>
</reference>
<evidence type="ECO:0000313" key="4">
    <source>
        <dbReference type="Proteomes" id="UP000003860"/>
    </source>
</evidence>
<proteinExistence type="predicted"/>
<dbReference type="InterPro" id="IPR011129">
    <property type="entry name" value="CSD"/>
</dbReference>
<gene>
    <name evidence="3" type="ORF">Cpap_1296</name>
</gene>
<evidence type="ECO:0000256" key="1">
    <source>
        <dbReference type="PROSITE-ProRule" id="PRU00339"/>
    </source>
</evidence>
<dbReference type="InterPro" id="IPR012340">
    <property type="entry name" value="NA-bd_OB-fold"/>
</dbReference>
<feature type="repeat" description="TPR" evidence="1">
    <location>
        <begin position="40"/>
        <end position="73"/>
    </location>
</feature>
<dbReference type="Pfam" id="PF00313">
    <property type="entry name" value="CSD"/>
    <property type="match status" value="1"/>
</dbReference>
<dbReference type="STRING" id="588581.Cpap_1296"/>
<dbReference type="EMBL" id="ACXX02000011">
    <property type="protein sequence ID" value="EGD46757.1"/>
    <property type="molecule type" value="Genomic_DNA"/>
</dbReference>
<evidence type="ECO:0000313" key="3">
    <source>
        <dbReference type="EMBL" id="EGD46757.1"/>
    </source>
</evidence>
<dbReference type="Pfam" id="PF13176">
    <property type="entry name" value="TPR_7"/>
    <property type="match status" value="1"/>
</dbReference>